<dbReference type="EMBL" id="MU839828">
    <property type="protein sequence ID" value="KAK1758791.1"/>
    <property type="molecule type" value="Genomic_DNA"/>
</dbReference>
<gene>
    <name evidence="1" type="ORF">QBC47DRAFT_435928</name>
</gene>
<protein>
    <submittedName>
        <fullName evidence="1">Uncharacterized protein</fullName>
    </submittedName>
</protein>
<keyword evidence="2" id="KW-1185">Reference proteome</keyword>
<sequence length="494" mass="55551">MPDIPHRMVTLLNLPPMFEDGNDPGTTTTTSTSEQLATDILTRNWRDLRALRSRYFSHARHAEVFDLFSLAWKLYDLYDSVCAHLSMFGQDYGDLNRLASISSRLSPSEVIIAHCWCAAVARFDDHQSVSEFESQLKDIPRLPPSPDEKDGITLSATAFRALLESSAKVEKPSWLMAAYTIETEIMNRGHLCAEIRALHVDRADTDSVHDMLTRARDRFAEVGLWKQFASVDKMLGMQEIFRGDGAAASRRYAALARTAEAQGLGPVYVFDAQRRAYVVTQSLKIAGFNARELDAPIGAVVAVERPEITWYEGFRRQFPEYDLEGDRFSITATLSKHYGVLNNTEKERALVYEMMEFFPYISPFLSRIGRDKVELAIDGTMRAMGSGRWDSAPPIFTPAMYEEVLASLPLNPEFVRAMRSLILDMSAMMPADIVEGMLQHIPEEELVLPVMRHQIRALGVLIGAAVGVDGSMPSLSIDEVENLERLTEKAHNHR</sequence>
<proteinExistence type="predicted"/>
<dbReference type="AlphaFoldDB" id="A0AAJ0BIE5"/>
<reference evidence="1" key="1">
    <citation type="submission" date="2023-06" db="EMBL/GenBank/DDBJ databases">
        <title>Genome-scale phylogeny and comparative genomics of the fungal order Sordariales.</title>
        <authorList>
            <consortium name="Lawrence Berkeley National Laboratory"/>
            <person name="Hensen N."/>
            <person name="Bonometti L."/>
            <person name="Westerberg I."/>
            <person name="Brannstrom I.O."/>
            <person name="Guillou S."/>
            <person name="Cros-Aarteil S."/>
            <person name="Calhoun S."/>
            <person name="Haridas S."/>
            <person name="Kuo A."/>
            <person name="Mondo S."/>
            <person name="Pangilinan J."/>
            <person name="Riley R."/>
            <person name="Labutti K."/>
            <person name="Andreopoulos B."/>
            <person name="Lipzen A."/>
            <person name="Chen C."/>
            <person name="Yanf M."/>
            <person name="Daum C."/>
            <person name="Ng V."/>
            <person name="Clum A."/>
            <person name="Steindorff A."/>
            <person name="Ohm R."/>
            <person name="Martin F."/>
            <person name="Silar P."/>
            <person name="Natvig D."/>
            <person name="Lalanne C."/>
            <person name="Gautier V."/>
            <person name="Ament-Velasquez S.L."/>
            <person name="Kruys A."/>
            <person name="Hutchinson M.I."/>
            <person name="Powell A.J."/>
            <person name="Barry K."/>
            <person name="Miller A.N."/>
            <person name="Grigoriev I.V."/>
            <person name="Debuchy R."/>
            <person name="Gladieux P."/>
            <person name="Thoren M.H."/>
            <person name="Johannesson H."/>
        </authorList>
    </citation>
    <scope>NUCLEOTIDE SEQUENCE</scope>
    <source>
        <strain evidence="1">PSN4</strain>
    </source>
</reference>
<comment type="caution">
    <text evidence="1">The sequence shown here is derived from an EMBL/GenBank/DDBJ whole genome shotgun (WGS) entry which is preliminary data.</text>
</comment>
<evidence type="ECO:0000313" key="2">
    <source>
        <dbReference type="Proteomes" id="UP001239445"/>
    </source>
</evidence>
<name>A0AAJ0BIE5_9PEZI</name>
<organism evidence="1 2">
    <name type="scientific">Echria macrotheca</name>
    <dbReference type="NCBI Taxonomy" id="438768"/>
    <lineage>
        <taxon>Eukaryota</taxon>
        <taxon>Fungi</taxon>
        <taxon>Dikarya</taxon>
        <taxon>Ascomycota</taxon>
        <taxon>Pezizomycotina</taxon>
        <taxon>Sordariomycetes</taxon>
        <taxon>Sordariomycetidae</taxon>
        <taxon>Sordariales</taxon>
        <taxon>Schizotheciaceae</taxon>
        <taxon>Echria</taxon>
    </lineage>
</organism>
<dbReference type="Proteomes" id="UP001239445">
    <property type="component" value="Unassembled WGS sequence"/>
</dbReference>
<evidence type="ECO:0000313" key="1">
    <source>
        <dbReference type="EMBL" id="KAK1758791.1"/>
    </source>
</evidence>
<accession>A0AAJ0BIE5</accession>